<evidence type="ECO:0000256" key="1">
    <source>
        <dbReference type="ARBA" id="ARBA00006484"/>
    </source>
</evidence>
<dbReference type="InterPro" id="IPR002347">
    <property type="entry name" value="SDR_fam"/>
</dbReference>
<gene>
    <name evidence="2" type="ORF">SAMN04488557_2474</name>
</gene>
<sequence>MDRLSGKVAIVTGAAAGIGLATAKVFVREGASVVMTDCDTVSGNTAAKELSRFGTVHFEQHDVASEANWRLIINATMQRFGPPDILVNNAGIQLTRGLEETTLDDWRRVFSVNAEGTFIGTRVAIESMKDRGGSIVNVSSTYSMVADGLNAAYCASKAASRHFTKAAALYCADRKYNIRVNAVHPGVVMTPMLEREIAAVTTDRGLPDTSVVESEWGRICPLGIGEASDIADGILYLASDESKYVTGSDLVIDGGHIIR</sequence>
<organism evidence="2 3">
    <name type="scientific">Hyphomicrobium facile</name>
    <dbReference type="NCBI Taxonomy" id="51670"/>
    <lineage>
        <taxon>Bacteria</taxon>
        <taxon>Pseudomonadati</taxon>
        <taxon>Pseudomonadota</taxon>
        <taxon>Alphaproteobacteria</taxon>
        <taxon>Hyphomicrobiales</taxon>
        <taxon>Hyphomicrobiaceae</taxon>
        <taxon>Hyphomicrobium</taxon>
    </lineage>
</organism>
<dbReference type="Gene3D" id="3.40.50.720">
    <property type="entry name" value="NAD(P)-binding Rossmann-like Domain"/>
    <property type="match status" value="1"/>
</dbReference>
<dbReference type="PRINTS" id="PR00081">
    <property type="entry name" value="GDHRDH"/>
</dbReference>
<dbReference type="PANTHER" id="PTHR42760">
    <property type="entry name" value="SHORT-CHAIN DEHYDROGENASES/REDUCTASES FAMILY MEMBER"/>
    <property type="match status" value="1"/>
</dbReference>
<dbReference type="InterPro" id="IPR020904">
    <property type="entry name" value="Sc_DH/Rdtase_CS"/>
</dbReference>
<dbReference type="AlphaFoldDB" id="A0A1I7NK18"/>
<dbReference type="Pfam" id="PF13561">
    <property type="entry name" value="adh_short_C2"/>
    <property type="match status" value="1"/>
</dbReference>
<dbReference type="EMBL" id="FPCH01000002">
    <property type="protein sequence ID" value="SFV34988.1"/>
    <property type="molecule type" value="Genomic_DNA"/>
</dbReference>
<accession>A0A1I7NK18</accession>
<evidence type="ECO:0000313" key="3">
    <source>
        <dbReference type="Proteomes" id="UP000199423"/>
    </source>
</evidence>
<dbReference type="STRING" id="51670.SAMN04488557_2474"/>
<keyword evidence="3" id="KW-1185">Reference proteome</keyword>
<dbReference type="NCBIfam" id="NF005559">
    <property type="entry name" value="PRK07231.1"/>
    <property type="match status" value="1"/>
</dbReference>
<dbReference type="FunFam" id="3.40.50.720:FF:000084">
    <property type="entry name" value="Short-chain dehydrogenase reductase"/>
    <property type="match status" value="1"/>
</dbReference>
<dbReference type="GO" id="GO:0016616">
    <property type="term" value="F:oxidoreductase activity, acting on the CH-OH group of donors, NAD or NADP as acceptor"/>
    <property type="evidence" value="ECO:0007669"/>
    <property type="project" value="TreeGrafter"/>
</dbReference>
<dbReference type="SUPFAM" id="SSF51735">
    <property type="entry name" value="NAD(P)-binding Rossmann-fold domains"/>
    <property type="match status" value="1"/>
</dbReference>
<dbReference type="PRINTS" id="PR00080">
    <property type="entry name" value="SDRFAMILY"/>
</dbReference>
<name>A0A1I7NK18_9HYPH</name>
<protein>
    <submittedName>
        <fullName evidence="2">NAD(P)-dependent dehydrogenase, short-chain alcohol dehydrogenase family</fullName>
    </submittedName>
</protein>
<evidence type="ECO:0000313" key="2">
    <source>
        <dbReference type="EMBL" id="SFV34988.1"/>
    </source>
</evidence>
<comment type="similarity">
    <text evidence="1">Belongs to the short-chain dehydrogenases/reductases (SDR) family.</text>
</comment>
<dbReference type="InterPro" id="IPR036291">
    <property type="entry name" value="NAD(P)-bd_dom_sf"/>
</dbReference>
<dbReference type="OrthoDB" id="9779623at2"/>
<dbReference type="RefSeq" id="WP_092867950.1">
    <property type="nucleotide sequence ID" value="NZ_FPCH01000002.1"/>
</dbReference>
<dbReference type="Proteomes" id="UP000199423">
    <property type="component" value="Unassembled WGS sequence"/>
</dbReference>
<dbReference type="PROSITE" id="PS00061">
    <property type="entry name" value="ADH_SHORT"/>
    <property type="match status" value="1"/>
</dbReference>
<reference evidence="3" key="1">
    <citation type="submission" date="2016-10" db="EMBL/GenBank/DDBJ databases">
        <authorList>
            <person name="Varghese N."/>
            <person name="Submissions S."/>
        </authorList>
    </citation>
    <scope>NUCLEOTIDE SEQUENCE [LARGE SCALE GENOMIC DNA]</scope>
    <source>
        <strain evidence="3">DSM 1565</strain>
    </source>
</reference>
<proteinExistence type="inferred from homology"/>